<feature type="region of interest" description="Disordered" evidence="2">
    <location>
        <begin position="478"/>
        <end position="542"/>
    </location>
</feature>
<keyword evidence="4" id="KW-1185">Reference proteome</keyword>
<feature type="region of interest" description="Disordered" evidence="2">
    <location>
        <begin position="275"/>
        <end position="310"/>
    </location>
</feature>
<name>A0ABQ9CQX3_9PASS</name>
<reference evidence="3" key="1">
    <citation type="submission" date="2019-10" db="EMBL/GenBank/DDBJ databases">
        <authorList>
            <person name="Soares A.E.R."/>
            <person name="Aleixo A."/>
            <person name="Schneider P."/>
            <person name="Miyaki C.Y."/>
            <person name="Schneider M.P."/>
            <person name="Mello C."/>
            <person name="Vasconcelos A.T.R."/>
        </authorList>
    </citation>
    <scope>NUCLEOTIDE SEQUENCE</scope>
    <source>
        <tissue evidence="3">Muscle</tissue>
    </source>
</reference>
<dbReference type="Proteomes" id="UP001145742">
    <property type="component" value="Unassembled WGS sequence"/>
</dbReference>
<gene>
    <name evidence="3" type="ORF">WISP_129721</name>
</gene>
<feature type="compositionally biased region" description="Polar residues" evidence="2">
    <location>
        <begin position="519"/>
        <end position="532"/>
    </location>
</feature>
<feature type="compositionally biased region" description="Basic and acidic residues" evidence="2">
    <location>
        <begin position="533"/>
        <end position="542"/>
    </location>
</feature>
<accession>A0ABQ9CQX3</accession>
<feature type="coiled-coil region" evidence="1">
    <location>
        <begin position="201"/>
        <end position="273"/>
    </location>
</feature>
<evidence type="ECO:0000256" key="2">
    <source>
        <dbReference type="SAM" id="MobiDB-lite"/>
    </source>
</evidence>
<keyword evidence="1" id="KW-0175">Coiled coil</keyword>
<evidence type="ECO:0000313" key="4">
    <source>
        <dbReference type="Proteomes" id="UP001145742"/>
    </source>
</evidence>
<feature type="region of interest" description="Disordered" evidence="2">
    <location>
        <begin position="356"/>
        <end position="377"/>
    </location>
</feature>
<feature type="compositionally biased region" description="Basic and acidic residues" evidence="2">
    <location>
        <begin position="509"/>
        <end position="518"/>
    </location>
</feature>
<evidence type="ECO:0000313" key="3">
    <source>
        <dbReference type="EMBL" id="KAJ7406947.1"/>
    </source>
</evidence>
<feature type="region of interest" description="Disordered" evidence="2">
    <location>
        <begin position="144"/>
        <end position="166"/>
    </location>
</feature>
<evidence type="ECO:0000256" key="1">
    <source>
        <dbReference type="SAM" id="Coils"/>
    </source>
</evidence>
<organism evidence="3 4">
    <name type="scientific">Willisornis vidua</name>
    <name type="common">Xingu scale-backed antbird</name>
    <dbReference type="NCBI Taxonomy" id="1566151"/>
    <lineage>
        <taxon>Eukaryota</taxon>
        <taxon>Metazoa</taxon>
        <taxon>Chordata</taxon>
        <taxon>Craniata</taxon>
        <taxon>Vertebrata</taxon>
        <taxon>Euteleostomi</taxon>
        <taxon>Archelosauria</taxon>
        <taxon>Archosauria</taxon>
        <taxon>Dinosauria</taxon>
        <taxon>Saurischia</taxon>
        <taxon>Theropoda</taxon>
        <taxon>Coelurosauria</taxon>
        <taxon>Aves</taxon>
        <taxon>Neognathae</taxon>
        <taxon>Neoaves</taxon>
        <taxon>Telluraves</taxon>
        <taxon>Australaves</taxon>
        <taxon>Passeriformes</taxon>
        <taxon>Thamnophilidae</taxon>
        <taxon>Willisornis</taxon>
    </lineage>
</organism>
<sequence>MSDTTICIIYYPLAGCFPDIFIVSILKVDCKAMCLLREDLIKRSSAWRAETALPCADMDKYWNDDMDQELSWCGNVTRNQEDVTLQELYQWEEELRVREHCQRRARRHPELYQREEQSPSEGSQALLDTAHHIAGEILSQAELELQGSSQQAEEQRELEESMTAETVRTVTPEMPQTPVNTLERISDGIPALMDVEHDIFSEMLSNSLLEVQRLSQELEEERELEQSRAAEMSSSEGSQALLDFAELISTEILSQAELELRRSIQQLQAQRELEQSRAAKVVRTVPEEREESPVAAPQSPVPAPQGPSESKQALLDFTKLISTEIWNESELELQRSIQQLQAQKELEQTMAAEMVTTVPSEREESPVPAPQNPSEGSQALLDFADRMSTEILSQAKLELRRSIQQLPSTPEVQTQALSELEVDKEAEGQSVQALQETEEGALAGEGIHWKYYVNQEASQWEDEEGQELSQELNTYQKVSQGEDLPEQELFPGQGKDNQKLSDWEEYIEEKEPRGEGKSYQKSQTGRKTSSKSCPKEKEVVPK</sequence>
<proteinExistence type="predicted"/>
<comment type="caution">
    <text evidence="3">The sequence shown here is derived from an EMBL/GenBank/DDBJ whole genome shotgun (WGS) entry which is preliminary data.</text>
</comment>
<protein>
    <submittedName>
        <fullName evidence="3">Uncharacterized protein</fullName>
    </submittedName>
</protein>
<dbReference type="EMBL" id="WHWB01034625">
    <property type="protein sequence ID" value="KAJ7406947.1"/>
    <property type="molecule type" value="Genomic_DNA"/>
</dbReference>